<sequence length="316" mass="36880">MRIHRNGISPRPGSQSPQIDPLPQYFLAFEGVKTEYQYFFGIQSRQESLGFSALKDITLLQRHATKEQQSNPAKFLPLVLQSLEEYKTGSFSVKTIVEHAVDWLILKNHLPKKGCTKQKMLEILLENLENDRYSPDSPITDWDELTQKLHDHLIDLYKIRISAESIRDFHIYLKQQFVTYNPRYDKVCIIVDRDPESFTSSQYDSVLALCNEKKISLHLSNPCFEFWLLLHFPKVHELDSEEMLANRKISIHKRFLENELQKIHPEFRKNNLKFGLFADHIDDAIENESHFCEELSGLKTELGSNIGKLLSEMRSS</sequence>
<reference evidence="1" key="1">
    <citation type="submission" date="2023-06" db="EMBL/GenBank/DDBJ databases">
        <title>Genome sequence of Methancorpusculaceae sp. Ag1.</title>
        <authorList>
            <person name="Protasov E."/>
            <person name="Platt K."/>
            <person name="Poehlein A."/>
            <person name="Daniel R."/>
            <person name="Brune A."/>
        </authorList>
    </citation>
    <scope>NUCLEOTIDE SEQUENCE</scope>
    <source>
        <strain evidence="1">Ag1</strain>
    </source>
</reference>
<evidence type="ECO:0008006" key="3">
    <source>
        <dbReference type="Google" id="ProtNLM"/>
    </source>
</evidence>
<dbReference type="AlphaFoldDB" id="A0AAE4MDJ9"/>
<dbReference type="Proteomes" id="UP001273136">
    <property type="component" value="Unassembled WGS sequence"/>
</dbReference>
<dbReference type="Pfam" id="PF13707">
    <property type="entry name" value="RloB"/>
    <property type="match status" value="1"/>
</dbReference>
<evidence type="ECO:0000313" key="2">
    <source>
        <dbReference type="Proteomes" id="UP001273136"/>
    </source>
</evidence>
<keyword evidence="2" id="KW-1185">Reference proteome</keyword>
<dbReference type="InterPro" id="IPR025591">
    <property type="entry name" value="RloB"/>
</dbReference>
<name>A0AAE4MDJ9_9EURY</name>
<protein>
    <recommendedName>
        <fullName evidence="3">RloB domain-containing protein</fullName>
    </recommendedName>
</protein>
<dbReference type="EMBL" id="JAWDKA010000008">
    <property type="protein sequence ID" value="MDV0442314.1"/>
    <property type="molecule type" value="Genomic_DNA"/>
</dbReference>
<dbReference type="RefSeq" id="WP_338094729.1">
    <property type="nucleotide sequence ID" value="NZ_JAWDKA010000008.1"/>
</dbReference>
<evidence type="ECO:0000313" key="1">
    <source>
        <dbReference type="EMBL" id="MDV0442314.1"/>
    </source>
</evidence>
<comment type="caution">
    <text evidence="1">The sequence shown here is derived from an EMBL/GenBank/DDBJ whole genome shotgun (WGS) entry which is preliminary data.</text>
</comment>
<proteinExistence type="predicted"/>
<accession>A0AAE4MDJ9</accession>
<organism evidence="1 2">
    <name type="scientific">Methanorbis furvi</name>
    <dbReference type="NCBI Taxonomy" id="3028299"/>
    <lineage>
        <taxon>Archaea</taxon>
        <taxon>Methanobacteriati</taxon>
        <taxon>Methanobacteriota</taxon>
        <taxon>Stenosarchaea group</taxon>
        <taxon>Methanomicrobia</taxon>
        <taxon>Methanomicrobiales</taxon>
        <taxon>Methanocorpusculaceae</taxon>
        <taxon>Methanorbis</taxon>
    </lineage>
</organism>
<gene>
    <name evidence="1" type="ORF">McpAg1_15480</name>
</gene>